<feature type="domain" description="Phage capsid-like C-terminal" evidence="2">
    <location>
        <begin position="157"/>
        <end position="435"/>
    </location>
</feature>
<sequence length="438" mass="47035">MIIASAAAAGLSDEVKSAVTPLMVAFEEFKKTNDQRLAELEKKGVADPLTTDKLGKIEGTLASFEGLNQKLTTAAEQAKAAKEASDRIEVMLARLPKNIRVDPAGADGWKSVANNWAHAVVNAHALGVANLSRDEQKVLADITAEAKVLNVGTDTAGGYLAPVEYVREIIKGVTELSPARALARIRNTAAKSIQLPTRTGQFAARRAHETATKTETTGLSYGLEEIQAPEVWALIDITNQMLEDSAFDMEAEIREEAAEQFAVKEGAEFVSGTGVGEMEGILVKVGIGESISGSAATIADADGQANGLLSLKYGLKTAYARNATWIMNRTTMGSVRKLKDADKGYIWMPGIAQGRPNTIDGDPYVEFPDMPSEGAGAYPIAYGDFRRGYTMVDRIAMEMLRDPYTQATSGAIRFIFRRRVGGQVVLAEAIRKLKCSAS</sequence>
<evidence type="ECO:0000259" key="2">
    <source>
        <dbReference type="Pfam" id="PF05065"/>
    </source>
</evidence>
<name>A0ABS5R3P1_9HYPH</name>
<dbReference type="Gene3D" id="3.30.2320.10">
    <property type="entry name" value="hypothetical protein PF0899 domain"/>
    <property type="match status" value="1"/>
</dbReference>
<dbReference type="Gene3D" id="3.30.2400.10">
    <property type="entry name" value="Major capsid protein gp5"/>
    <property type="match status" value="1"/>
</dbReference>
<dbReference type="NCBIfam" id="TIGR01554">
    <property type="entry name" value="major_cap_HK97"/>
    <property type="match status" value="1"/>
</dbReference>
<dbReference type="Pfam" id="PF05065">
    <property type="entry name" value="Phage_capsid"/>
    <property type="match status" value="1"/>
</dbReference>
<dbReference type="Proteomes" id="UP001166585">
    <property type="component" value="Unassembled WGS sequence"/>
</dbReference>
<gene>
    <name evidence="3" type="ORF">KIP89_03835</name>
</gene>
<dbReference type="EMBL" id="JAHCQH010000014">
    <property type="protein sequence ID" value="MBS9476231.1"/>
    <property type="molecule type" value="Genomic_DNA"/>
</dbReference>
<comment type="caution">
    <text evidence="3">The sequence shown here is derived from an EMBL/GenBank/DDBJ whole genome shotgun (WGS) entry which is preliminary data.</text>
</comment>
<organism evidence="3 4">
    <name type="scientific">Ancylobacter radicis</name>
    <dbReference type="NCBI Taxonomy" id="2836179"/>
    <lineage>
        <taxon>Bacteria</taxon>
        <taxon>Pseudomonadati</taxon>
        <taxon>Pseudomonadota</taxon>
        <taxon>Alphaproteobacteria</taxon>
        <taxon>Hyphomicrobiales</taxon>
        <taxon>Xanthobacteraceae</taxon>
        <taxon>Ancylobacter</taxon>
    </lineage>
</organism>
<reference evidence="3" key="1">
    <citation type="submission" date="2021-05" db="EMBL/GenBank/DDBJ databases">
        <authorList>
            <person name="Sun Q."/>
            <person name="Inoue M."/>
        </authorList>
    </citation>
    <scope>NUCLEOTIDE SEQUENCE</scope>
    <source>
        <strain evidence="3">VKM B-3255</strain>
    </source>
</reference>
<dbReference type="SUPFAM" id="SSF56563">
    <property type="entry name" value="Major capsid protein gp5"/>
    <property type="match status" value="1"/>
</dbReference>
<evidence type="ECO:0000313" key="3">
    <source>
        <dbReference type="EMBL" id="MBS9476231.1"/>
    </source>
</evidence>
<evidence type="ECO:0000313" key="4">
    <source>
        <dbReference type="Proteomes" id="UP001166585"/>
    </source>
</evidence>
<evidence type="ECO:0000256" key="1">
    <source>
        <dbReference type="ARBA" id="ARBA00004328"/>
    </source>
</evidence>
<protein>
    <submittedName>
        <fullName evidence="3">Phage major capsid protein</fullName>
    </submittedName>
</protein>
<dbReference type="InterPro" id="IPR054612">
    <property type="entry name" value="Phage_capsid-like_C"/>
</dbReference>
<comment type="subcellular location">
    <subcellularLocation>
        <location evidence="1">Virion</location>
    </subcellularLocation>
</comment>
<accession>A0ABS5R3P1</accession>
<proteinExistence type="predicted"/>
<dbReference type="InterPro" id="IPR024455">
    <property type="entry name" value="Phage_capsid"/>
</dbReference>
<keyword evidence="4" id="KW-1185">Reference proteome</keyword>